<gene>
    <name evidence="1" type="ORF">ERS132457_00805</name>
    <name evidence="2" type="ORF">FH692_06240</name>
</gene>
<evidence type="ECO:0000313" key="2">
    <source>
        <dbReference type="EMBL" id="TQE88471.1"/>
    </source>
</evidence>
<keyword evidence="1" id="KW-0862">Zinc</keyword>
<reference evidence="1 3" key="1">
    <citation type="submission" date="2016-02" db="EMBL/GenBank/DDBJ databases">
        <authorList>
            <consortium name="Pathogen Informatics"/>
        </authorList>
    </citation>
    <scope>NUCLEOTIDE SEQUENCE [LARGE SCALE GENOMIC DNA]</scope>
    <source>
        <strain evidence="1 3">LSS95</strain>
    </source>
</reference>
<protein>
    <submittedName>
        <fullName evidence="2">Helix-turn-helix domain-containing protein</fullName>
    </submittedName>
    <submittedName>
        <fullName evidence="1">Zinc-finger protein</fullName>
    </submittedName>
</protein>
<proteinExistence type="predicted"/>
<accession>A0A0Z8KWR8</accession>
<dbReference type="GO" id="GO:0008270">
    <property type="term" value="F:zinc ion binding"/>
    <property type="evidence" value="ECO:0007669"/>
    <property type="project" value="UniProtKB-KW"/>
</dbReference>
<organism evidence="2 4">
    <name type="scientific">Streptococcus suis</name>
    <dbReference type="NCBI Taxonomy" id="1307"/>
    <lineage>
        <taxon>Bacteria</taxon>
        <taxon>Bacillati</taxon>
        <taxon>Bacillota</taxon>
        <taxon>Bacilli</taxon>
        <taxon>Lactobacillales</taxon>
        <taxon>Streptococcaceae</taxon>
        <taxon>Streptococcus</taxon>
    </lineage>
</organism>
<dbReference type="EMBL" id="FIIR01000006">
    <property type="protein sequence ID" value="CYV75375.1"/>
    <property type="molecule type" value="Genomic_DNA"/>
</dbReference>
<dbReference type="Proteomes" id="UP000069831">
    <property type="component" value="Unassembled WGS sequence"/>
</dbReference>
<keyword evidence="1" id="KW-0863">Zinc-finger</keyword>
<evidence type="ECO:0000313" key="4">
    <source>
        <dbReference type="Proteomes" id="UP000315224"/>
    </source>
</evidence>
<evidence type="ECO:0000313" key="3">
    <source>
        <dbReference type="Proteomes" id="UP000069831"/>
    </source>
</evidence>
<sequence length="151" mass="17913">MNDNQRRGIWKLRRDGFGYGAIAQMLNLSLGSVKQYCRRYPELKGMGQFVKYQLDEGEHPYCKNCMKKLHHAVQGRPKKFCSNRCRAIWWRNHQSQHDKTKMAYDELTCQNCGRSFLSYANPTRKFCEHPCYIEYRFRKGVTYANSTKHGD</sequence>
<evidence type="ECO:0000313" key="1">
    <source>
        <dbReference type="EMBL" id="CYV75375.1"/>
    </source>
</evidence>
<keyword evidence="1" id="KW-0479">Metal-binding</keyword>
<dbReference type="EMBL" id="VIEK01000008">
    <property type="protein sequence ID" value="TQE88471.1"/>
    <property type="molecule type" value="Genomic_DNA"/>
</dbReference>
<dbReference type="AlphaFoldDB" id="A0A0Z8KWR8"/>
<reference evidence="2 4" key="2">
    <citation type="submission" date="2019-06" db="EMBL/GenBank/DDBJ databases">
        <title>Comprehensive assessment of Oxford Nanopore MinION sequencing for bacterial characterization and routine diagnosis.</title>
        <authorList>
            <person name="Tan S."/>
            <person name="Dvorak C.M.T."/>
            <person name="Gebhart C."/>
            <person name="Estrada A."/>
            <person name="Marthaler D.G."/>
            <person name="Murtaugh M.P."/>
        </authorList>
    </citation>
    <scope>NUCLEOTIDE SEQUENCE [LARGE SCALE GENOMIC DNA]</scope>
    <source>
        <strain evidence="2 4">2017UMN1435.21</strain>
    </source>
</reference>
<dbReference type="RefSeq" id="WP_017770789.1">
    <property type="nucleotide sequence ID" value="NZ_CEEK01000003.1"/>
</dbReference>
<name>A0A0Z8KWR8_STRSU</name>
<dbReference type="Proteomes" id="UP000315224">
    <property type="component" value="Unassembled WGS sequence"/>
</dbReference>